<reference evidence="1 2" key="1">
    <citation type="submission" date="2015-10" db="EMBL/GenBank/DDBJ databases">
        <title>Butyribacter intestini gen. nov., sp. nov., a butyric acid-producing bacterium of the family Lachnospiraceae isolated from the human faeces.</title>
        <authorList>
            <person name="Zou Y."/>
            <person name="Xue W."/>
            <person name="Luo G."/>
            <person name="Lv M."/>
        </authorList>
    </citation>
    <scope>NUCLEOTIDE SEQUENCE [LARGE SCALE GENOMIC DNA]</scope>
    <source>
        <strain evidence="1 2">TF01-11</strain>
    </source>
</reference>
<dbReference type="RefSeq" id="WP_055941075.1">
    <property type="nucleotide sequence ID" value="NZ_JAQDCV010000010.1"/>
</dbReference>
<sequence length="85" mass="9801">MARKISAMRAEEKLGGFATAKKHITVQYNERERSVDNLLSLIRRDAIENRGITDDDITEVNVYIKPEENAVYYVINNKVQGQIEF</sequence>
<evidence type="ECO:0000313" key="1">
    <source>
        <dbReference type="EMBL" id="KQC85942.1"/>
    </source>
</evidence>
<gene>
    <name evidence="1" type="ORF">APZ18_01705</name>
</gene>
<name>A0AAW3JT97_9FIRM</name>
<dbReference type="Pfam" id="PF20069">
    <property type="entry name" value="DUF6465"/>
    <property type="match status" value="1"/>
</dbReference>
<organism evidence="1 2">
    <name type="scientific">Butyribacter intestini</name>
    <dbReference type="NCBI Taxonomy" id="1703332"/>
    <lineage>
        <taxon>Bacteria</taxon>
        <taxon>Bacillati</taxon>
        <taxon>Bacillota</taxon>
        <taxon>Clostridia</taxon>
        <taxon>Lachnospirales</taxon>
        <taxon>Lachnospiraceae</taxon>
        <taxon>Butyribacter</taxon>
    </lineage>
</organism>
<dbReference type="AlphaFoldDB" id="A0AAW3JT97"/>
<proteinExistence type="predicted"/>
<evidence type="ECO:0000313" key="2">
    <source>
        <dbReference type="Proteomes" id="UP000050833"/>
    </source>
</evidence>
<comment type="caution">
    <text evidence="1">The sequence shown here is derived from an EMBL/GenBank/DDBJ whole genome shotgun (WGS) entry which is preliminary data.</text>
</comment>
<dbReference type="EMBL" id="LLKB01000001">
    <property type="protein sequence ID" value="KQC85942.1"/>
    <property type="molecule type" value="Genomic_DNA"/>
</dbReference>
<keyword evidence="2" id="KW-1185">Reference proteome</keyword>
<dbReference type="InterPro" id="IPR046313">
    <property type="entry name" value="DUF6465"/>
</dbReference>
<protein>
    <submittedName>
        <fullName evidence="1">Uncharacterized protein</fullName>
    </submittedName>
</protein>
<accession>A0AAW3JT97</accession>
<dbReference type="Proteomes" id="UP000050833">
    <property type="component" value="Unassembled WGS sequence"/>
</dbReference>